<dbReference type="InterPro" id="IPR050090">
    <property type="entry name" value="Tyrosine_recombinase_XerCD"/>
</dbReference>
<dbReference type="STRING" id="1184267.A11Q_2458"/>
<dbReference type="SUPFAM" id="SSF56349">
    <property type="entry name" value="DNA breaking-rejoining enzymes"/>
    <property type="match status" value="1"/>
</dbReference>
<dbReference type="HOGENOM" id="CLU_675536_0_0_7"/>
<organism evidence="3 4">
    <name type="scientific">Pseudobdellovibrio exovorus JSS</name>
    <dbReference type="NCBI Taxonomy" id="1184267"/>
    <lineage>
        <taxon>Bacteria</taxon>
        <taxon>Pseudomonadati</taxon>
        <taxon>Bdellovibrionota</taxon>
        <taxon>Bdellovibrionia</taxon>
        <taxon>Bdellovibrionales</taxon>
        <taxon>Pseudobdellovibrionaceae</taxon>
        <taxon>Pseudobdellovibrio</taxon>
    </lineage>
</organism>
<evidence type="ECO:0000313" key="3">
    <source>
        <dbReference type="EMBL" id="AGH96674.1"/>
    </source>
</evidence>
<keyword evidence="4" id="KW-1185">Reference proteome</keyword>
<dbReference type="Gene3D" id="1.10.443.10">
    <property type="entry name" value="Intergrase catalytic core"/>
    <property type="match status" value="1"/>
</dbReference>
<dbReference type="GO" id="GO:0006310">
    <property type="term" value="P:DNA recombination"/>
    <property type="evidence" value="ECO:0007669"/>
    <property type="project" value="UniProtKB-KW"/>
</dbReference>
<sequence>MSEEKEKSISHHDMVKEKLEENIFRMANGRFMVVVQKRINGKIKTKKKRNIKLIQEARQIRKGFIYQLSQDDLKHRDGQFKWDVAYKKYVSHIRQKIDDSQTSHKPMGEGSFETAIAAYKYTKQWEKLFIGQISPSHVHSMMNRPEFKCLTYGVKKHYMRHIRLAFKFIMGPMASLYLNPAHNVYIPRNKDEEPHQVQWIRPEVMEKIIDLYHDKDMNPLNKWASLFYFAYYTGMRSGEIFSLTADDVHLENPENSYVVVKTTYNWKTEKITPTKSGQQRVVDVTAIRKYLLAHRLRTKAVEKEFFFPRDREWKSGKAAQAVRAALKEVGYTPEKNAKGKELWPNFHSLRASYIMNLLTAGVPHLTVQQLVGHADYATLKHYTAKLKPEDIKGVSHKLRPHTKNRKSG</sequence>
<reference evidence="3 4" key="1">
    <citation type="journal article" date="2013" name="ISME J.">
        <title>By their genes ye shall know them: genomic signatures of predatory bacteria.</title>
        <authorList>
            <person name="Pasternak Z."/>
            <person name="Pietrokovski S."/>
            <person name="Rotem O."/>
            <person name="Gophna U."/>
            <person name="Lurie-Weinberger M.N."/>
            <person name="Jurkevitch E."/>
        </authorList>
    </citation>
    <scope>NUCLEOTIDE SEQUENCE [LARGE SCALE GENOMIC DNA]</scope>
    <source>
        <strain evidence="3 4">JSS</strain>
    </source>
</reference>
<feature type="domain" description="Tyr recombinase" evidence="2">
    <location>
        <begin position="195"/>
        <end position="396"/>
    </location>
</feature>
<keyword evidence="1" id="KW-0233">DNA recombination</keyword>
<protein>
    <recommendedName>
        <fullName evidence="2">Tyr recombinase domain-containing protein</fullName>
    </recommendedName>
</protein>
<dbReference type="PANTHER" id="PTHR30349:SF64">
    <property type="entry name" value="PROPHAGE INTEGRASE INTD-RELATED"/>
    <property type="match status" value="1"/>
</dbReference>
<dbReference type="GO" id="GO:0003677">
    <property type="term" value="F:DNA binding"/>
    <property type="evidence" value="ECO:0007669"/>
    <property type="project" value="InterPro"/>
</dbReference>
<gene>
    <name evidence="3" type="ORF">A11Q_2458</name>
</gene>
<proteinExistence type="predicted"/>
<dbReference type="EMBL" id="CP003537">
    <property type="protein sequence ID" value="AGH96674.1"/>
    <property type="molecule type" value="Genomic_DNA"/>
</dbReference>
<dbReference type="Proteomes" id="UP000012040">
    <property type="component" value="Chromosome"/>
</dbReference>
<dbReference type="PATRIC" id="fig|1184267.3.peg.2489"/>
<dbReference type="InterPro" id="IPR011010">
    <property type="entry name" value="DNA_brk_join_enz"/>
</dbReference>
<dbReference type="KEGG" id="bex:A11Q_2458"/>
<dbReference type="Pfam" id="PF00589">
    <property type="entry name" value="Phage_integrase"/>
    <property type="match status" value="1"/>
</dbReference>
<evidence type="ECO:0000256" key="1">
    <source>
        <dbReference type="ARBA" id="ARBA00023172"/>
    </source>
</evidence>
<accession>M4VTY3</accession>
<evidence type="ECO:0000313" key="4">
    <source>
        <dbReference type="Proteomes" id="UP000012040"/>
    </source>
</evidence>
<dbReference type="CDD" id="cd00397">
    <property type="entry name" value="DNA_BRE_C"/>
    <property type="match status" value="1"/>
</dbReference>
<dbReference type="InterPro" id="IPR002104">
    <property type="entry name" value="Integrase_catalytic"/>
</dbReference>
<dbReference type="GO" id="GO:0015074">
    <property type="term" value="P:DNA integration"/>
    <property type="evidence" value="ECO:0007669"/>
    <property type="project" value="InterPro"/>
</dbReference>
<dbReference type="RefSeq" id="WP_015471164.1">
    <property type="nucleotide sequence ID" value="NC_020813.1"/>
</dbReference>
<dbReference type="OrthoDB" id="5290434at2"/>
<dbReference type="InterPro" id="IPR013762">
    <property type="entry name" value="Integrase-like_cat_sf"/>
</dbReference>
<dbReference type="PANTHER" id="PTHR30349">
    <property type="entry name" value="PHAGE INTEGRASE-RELATED"/>
    <property type="match status" value="1"/>
</dbReference>
<dbReference type="AlphaFoldDB" id="M4VTY3"/>
<evidence type="ECO:0000259" key="2">
    <source>
        <dbReference type="PROSITE" id="PS51898"/>
    </source>
</evidence>
<dbReference type="eggNOG" id="COG4974">
    <property type="taxonomic scope" value="Bacteria"/>
</dbReference>
<name>M4VTY3_9BACT</name>
<dbReference type="PROSITE" id="PS51898">
    <property type="entry name" value="TYR_RECOMBINASE"/>
    <property type="match status" value="1"/>
</dbReference>